<accession>A0A6M5YJQ2</accession>
<proteinExistence type="predicted"/>
<keyword evidence="2" id="KW-1185">Reference proteome</keyword>
<gene>
    <name evidence="1" type="ORF">FTUN_1829</name>
</gene>
<dbReference type="RefSeq" id="WP_171470337.1">
    <property type="nucleotide sequence ID" value="NZ_CP053452.2"/>
</dbReference>
<evidence type="ECO:0000313" key="1">
    <source>
        <dbReference type="EMBL" id="QJW94309.1"/>
    </source>
</evidence>
<dbReference type="KEGG" id="ftj:FTUN_1829"/>
<reference evidence="2" key="1">
    <citation type="submission" date="2020-05" db="EMBL/GenBank/DDBJ databases">
        <title>Frigoriglobus tundricola gen. nov., sp. nov., a psychrotolerant cellulolytic planctomycete of the family Gemmataceae with two divergent copies of 16S rRNA gene.</title>
        <authorList>
            <person name="Kulichevskaya I.S."/>
            <person name="Ivanova A.A."/>
            <person name="Naumoff D.G."/>
            <person name="Beletsky A.V."/>
            <person name="Rijpstra W.I.C."/>
            <person name="Sinninghe Damste J.S."/>
            <person name="Mardanov A.V."/>
            <person name="Ravin N.V."/>
            <person name="Dedysh S.N."/>
        </authorList>
    </citation>
    <scope>NUCLEOTIDE SEQUENCE [LARGE SCALE GENOMIC DNA]</scope>
    <source>
        <strain evidence="2">PL17</strain>
    </source>
</reference>
<protein>
    <submittedName>
        <fullName evidence="1">Uncharacterized protein</fullName>
    </submittedName>
</protein>
<name>A0A6M5YJQ2_9BACT</name>
<organism evidence="1 2">
    <name type="scientific">Frigoriglobus tundricola</name>
    <dbReference type="NCBI Taxonomy" id="2774151"/>
    <lineage>
        <taxon>Bacteria</taxon>
        <taxon>Pseudomonadati</taxon>
        <taxon>Planctomycetota</taxon>
        <taxon>Planctomycetia</taxon>
        <taxon>Gemmatales</taxon>
        <taxon>Gemmataceae</taxon>
        <taxon>Frigoriglobus</taxon>
    </lineage>
</organism>
<dbReference type="EMBL" id="CP053452">
    <property type="protein sequence ID" value="QJW94309.1"/>
    <property type="molecule type" value="Genomic_DNA"/>
</dbReference>
<sequence>MPDVLLLLVALLGPFGELFLSDGTVARVPVLPAFAVPRTGGGWLPTPPPPSVAYLLGVAAAAGRQPGDFVVSRILESQELGAARQFPPIGKGRHWVLHYRCDVFGPDGPYTIYVDRNAIVRVP</sequence>
<evidence type="ECO:0000313" key="2">
    <source>
        <dbReference type="Proteomes" id="UP000503447"/>
    </source>
</evidence>
<dbReference type="AlphaFoldDB" id="A0A6M5YJQ2"/>
<dbReference type="Proteomes" id="UP000503447">
    <property type="component" value="Chromosome"/>
</dbReference>